<dbReference type="InterPro" id="IPR027266">
    <property type="entry name" value="TrmE/GcvT-like"/>
</dbReference>
<comment type="similarity">
    <text evidence="1 6 7">Belongs to the TRAFAC class TrmE-Era-EngA-EngB-Septin-like GTPase superfamily. TrmE GTPase family.</text>
</comment>
<dbReference type="EC" id="3.6.-.-" evidence="6"/>
<name>A0A1B3WF20_9FIRM</name>
<keyword evidence="4 6" id="KW-0630">Potassium</keyword>
<evidence type="ECO:0000259" key="8">
    <source>
        <dbReference type="PROSITE" id="PS51709"/>
    </source>
</evidence>
<reference evidence="11" key="2">
    <citation type="submission" date="2016-08" db="EMBL/GenBank/DDBJ databases">
        <authorList>
            <person name="Holder M.E."/>
            <person name="Ajami N.J."/>
            <person name="Petrosino J.F."/>
        </authorList>
    </citation>
    <scope>NUCLEOTIDE SEQUENCE [LARGE SCALE GENOMIC DNA]</scope>
    <source>
        <strain evidence="11">F0677</strain>
    </source>
</reference>
<dbReference type="PROSITE" id="PS51709">
    <property type="entry name" value="G_TRME"/>
    <property type="match status" value="1"/>
</dbReference>
<evidence type="ECO:0000313" key="9">
    <source>
        <dbReference type="EMBL" id="AOH39578.1"/>
    </source>
</evidence>
<comment type="cofactor">
    <cofactor evidence="6">
        <name>K(+)</name>
        <dbReference type="ChEBI" id="CHEBI:29103"/>
    </cofactor>
    <text evidence="6">Binds 1 potassium ion per subunit.</text>
</comment>
<dbReference type="InterPro" id="IPR025867">
    <property type="entry name" value="MnmE_helical"/>
</dbReference>
<dbReference type="STRING" id="39950.BCB69_06245"/>
<evidence type="ECO:0000256" key="5">
    <source>
        <dbReference type="ARBA" id="ARBA00023134"/>
    </source>
</evidence>
<protein>
    <recommendedName>
        <fullName evidence="6">tRNA modification GTPase MnmE</fullName>
        <ecNumber evidence="6">3.6.-.-</ecNumber>
    </recommendedName>
</protein>
<accession>A0A1B3WF20</accession>
<dbReference type="InterPro" id="IPR027417">
    <property type="entry name" value="P-loop_NTPase"/>
</dbReference>
<feature type="binding site" evidence="6">
    <location>
        <position position="23"/>
    </location>
    <ligand>
        <name>(6S)-5-formyl-5,6,7,8-tetrahydrofolate</name>
        <dbReference type="ChEBI" id="CHEBI:57457"/>
    </ligand>
</feature>
<evidence type="ECO:0000256" key="2">
    <source>
        <dbReference type="ARBA" id="ARBA00022694"/>
    </source>
</evidence>
<feature type="binding site" evidence="6">
    <location>
        <position position="255"/>
    </location>
    <ligand>
        <name>K(+)</name>
        <dbReference type="ChEBI" id="CHEBI:29103"/>
    </ligand>
</feature>
<dbReference type="KEGG" id="dpn:BCB69_06245"/>
<dbReference type="RefSeq" id="WP_069177338.1">
    <property type="nucleotide sequence ID" value="NZ_CP017037.1"/>
</dbReference>
<feature type="binding site" evidence="6">
    <location>
        <position position="86"/>
    </location>
    <ligand>
        <name>(6S)-5-formyl-5,6,7,8-tetrahydrofolate</name>
        <dbReference type="ChEBI" id="CHEBI:57457"/>
    </ligand>
</feature>
<feature type="binding site" evidence="6">
    <location>
        <position position="231"/>
    </location>
    <ligand>
        <name>K(+)</name>
        <dbReference type="ChEBI" id="CHEBI:29103"/>
    </ligand>
</feature>
<evidence type="ECO:0000313" key="12">
    <source>
        <dbReference type="Proteomes" id="UP000266262"/>
    </source>
</evidence>
<dbReference type="EMBL" id="QWKU01000001">
    <property type="protein sequence ID" value="RID94526.1"/>
    <property type="molecule type" value="Genomic_DNA"/>
</dbReference>
<feature type="binding site" evidence="6">
    <location>
        <position position="235"/>
    </location>
    <ligand>
        <name>Mg(2+)</name>
        <dbReference type="ChEBI" id="CHEBI:18420"/>
    </ligand>
</feature>
<comment type="subunit">
    <text evidence="6">Homodimer. Heterotetramer of two MnmE and two MnmG subunits.</text>
</comment>
<comment type="function">
    <text evidence="6">Exhibits a very high intrinsic GTPase hydrolysis rate. Involved in the addition of a carboxymethylaminomethyl (cmnm) group at the wobble position (U34) of certain tRNAs, forming tRNA-cmnm(5)s(2)U34.</text>
</comment>
<keyword evidence="6" id="KW-0963">Cytoplasm</keyword>
<dbReference type="SUPFAM" id="SSF52540">
    <property type="entry name" value="P-loop containing nucleoside triphosphate hydrolases"/>
    <property type="match status" value="1"/>
</dbReference>
<feature type="binding site" evidence="6">
    <location>
        <position position="252"/>
    </location>
    <ligand>
        <name>K(+)</name>
        <dbReference type="ChEBI" id="CHEBI:29103"/>
    </ligand>
</feature>
<dbReference type="GO" id="GO:0046872">
    <property type="term" value="F:metal ion binding"/>
    <property type="evidence" value="ECO:0007669"/>
    <property type="project" value="UniProtKB-KW"/>
</dbReference>
<comment type="caution">
    <text evidence="6">Lacks conserved residue(s) required for the propagation of feature annotation.</text>
</comment>
<sequence>MYEQTTIAAIATPPGEGGIGIIRISGEDALEIANNIFFTRRISSFKEAVPYMMYYGRVTHESITIDRGLAVYMKAPHSYTGEDVVEFQIHGSIEALRAVLEVVLRLGAIPADRGEFTKRAFLNGRIDLTQAESIMDIITAKGKVALEQAQSHLSGALSTYVRKVREELKEFITKLEVTIDYPEEDLEDLTFEEISESLQQVDSSLTQLLARSERGRFIQEGFKTVLIGRPNAGKSSLLNALLQEERAIVTDIPGTTRDTIEETIRIGGIPLILMDTAGLRDAENQVEAIGIERAKKSMNEADLILAVVDGSVPLTTEDEHILSSLEGRRAIVIINKYDLEQVVTTKQIHSLAGNDIPLVHLSARYGSGIEELETLLHQMLSMEDLDVGRKLFLMNLRHMELAKKALDAIKRAEEAVAQQMPADCIVVDLTESFRFMGEIIGDTVDDELIDSIFKNFCVGK</sequence>
<dbReference type="InterPro" id="IPR005225">
    <property type="entry name" value="Small_GTP-bd"/>
</dbReference>
<dbReference type="PANTHER" id="PTHR42714">
    <property type="entry name" value="TRNA MODIFICATION GTPASE GTPBP3"/>
    <property type="match status" value="1"/>
</dbReference>
<dbReference type="AlphaFoldDB" id="A0A1B3WF20"/>
<evidence type="ECO:0000256" key="4">
    <source>
        <dbReference type="ARBA" id="ARBA00022958"/>
    </source>
</evidence>
<dbReference type="HAMAP" id="MF_00379">
    <property type="entry name" value="GTPase_MnmE"/>
    <property type="match status" value="1"/>
</dbReference>
<dbReference type="GO" id="GO:0005525">
    <property type="term" value="F:GTP binding"/>
    <property type="evidence" value="ECO:0007669"/>
    <property type="project" value="UniProtKB-UniRule"/>
</dbReference>
<keyword evidence="2 6" id="KW-0819">tRNA processing</keyword>
<dbReference type="InterPro" id="IPR031168">
    <property type="entry name" value="G_TrmE"/>
</dbReference>
<dbReference type="GO" id="GO:0003924">
    <property type="term" value="F:GTPase activity"/>
    <property type="evidence" value="ECO:0007669"/>
    <property type="project" value="UniProtKB-UniRule"/>
</dbReference>
<dbReference type="OrthoDB" id="9805918at2"/>
<dbReference type="Pfam" id="PF12631">
    <property type="entry name" value="MnmE_helical"/>
    <property type="match status" value="1"/>
</dbReference>
<evidence type="ECO:0000313" key="11">
    <source>
        <dbReference type="Proteomes" id="UP000094757"/>
    </source>
</evidence>
<dbReference type="InterPro" id="IPR004520">
    <property type="entry name" value="GTPase_MnmE"/>
</dbReference>
<dbReference type="Pfam" id="PF10396">
    <property type="entry name" value="TrmE_N"/>
    <property type="match status" value="1"/>
</dbReference>
<dbReference type="NCBIfam" id="TIGR00450">
    <property type="entry name" value="mnmE_trmE_thdF"/>
    <property type="match status" value="1"/>
</dbReference>
<feature type="binding site" evidence="6">
    <location>
        <begin position="231"/>
        <end position="236"/>
    </location>
    <ligand>
        <name>GTP</name>
        <dbReference type="ChEBI" id="CHEBI:37565"/>
    </ligand>
</feature>
<comment type="subcellular location">
    <subcellularLocation>
        <location evidence="6">Cytoplasm</location>
    </subcellularLocation>
</comment>
<feature type="binding site" evidence="6">
    <location>
        <begin position="362"/>
        <end position="364"/>
    </location>
    <ligand>
        <name>GTP</name>
        <dbReference type="ChEBI" id="CHEBI:37565"/>
    </ligand>
</feature>
<reference evidence="10 12" key="3">
    <citation type="submission" date="2018-08" db="EMBL/GenBank/DDBJ databases">
        <title>Draft genome sequence of Dialister pneumosintes KCOM 1685.</title>
        <authorList>
            <person name="Kook J.-K."/>
            <person name="Park S.-N."/>
            <person name="Lim Y.K."/>
        </authorList>
    </citation>
    <scope>NUCLEOTIDE SEQUENCE [LARGE SCALE GENOMIC DNA]</scope>
    <source>
        <strain evidence="10 12">KCOM 1685</strain>
    </source>
</reference>
<keyword evidence="5 6" id="KW-0342">GTP-binding</keyword>
<feature type="binding site" evidence="6">
    <location>
        <begin position="275"/>
        <end position="278"/>
    </location>
    <ligand>
        <name>GTP</name>
        <dbReference type="ChEBI" id="CHEBI:37565"/>
    </ligand>
</feature>
<dbReference type="Proteomes" id="UP000094757">
    <property type="component" value="Chromosome"/>
</dbReference>
<dbReference type="Gene3D" id="3.30.1360.120">
    <property type="entry name" value="Probable tRNA modification gtpase trme, domain 1"/>
    <property type="match status" value="1"/>
</dbReference>
<dbReference type="Gene3D" id="1.20.120.430">
    <property type="entry name" value="tRNA modification GTPase MnmE domain 2"/>
    <property type="match status" value="1"/>
</dbReference>
<dbReference type="FunFam" id="3.40.50.300:FF:000494">
    <property type="entry name" value="tRNA modification GTPase MnmE"/>
    <property type="match status" value="1"/>
</dbReference>
<evidence type="ECO:0000256" key="6">
    <source>
        <dbReference type="HAMAP-Rule" id="MF_00379"/>
    </source>
</evidence>
<feature type="domain" description="TrmE-type G" evidence="8">
    <location>
        <begin position="221"/>
        <end position="381"/>
    </location>
</feature>
<dbReference type="InterPro" id="IPR006073">
    <property type="entry name" value="GTP-bd"/>
</dbReference>
<feature type="binding site" evidence="6">
    <location>
        <position position="256"/>
    </location>
    <ligand>
        <name>Mg(2+)</name>
        <dbReference type="ChEBI" id="CHEBI:18420"/>
    </ligand>
</feature>
<feature type="binding site" evidence="6">
    <location>
        <begin position="250"/>
        <end position="256"/>
    </location>
    <ligand>
        <name>GTP</name>
        <dbReference type="ChEBI" id="CHEBI:37565"/>
    </ligand>
</feature>
<proteinExistence type="inferred from homology"/>
<feature type="binding site" evidence="6">
    <location>
        <position position="250"/>
    </location>
    <ligand>
        <name>K(+)</name>
        <dbReference type="ChEBI" id="CHEBI:29103"/>
    </ligand>
</feature>
<reference evidence="9" key="1">
    <citation type="submission" date="2016-08" db="EMBL/GenBank/DDBJ databases">
        <authorList>
            <person name="Seilhamer J.J."/>
        </authorList>
    </citation>
    <scope>NUCLEOTIDE SEQUENCE [LARGE SCALE GENOMIC DNA]</scope>
    <source>
        <strain evidence="9">F0677</strain>
    </source>
</reference>
<dbReference type="GO" id="GO:0002098">
    <property type="term" value="P:tRNA wobble uridine modification"/>
    <property type="evidence" value="ECO:0007669"/>
    <property type="project" value="TreeGrafter"/>
</dbReference>
<dbReference type="GO" id="GO:0005829">
    <property type="term" value="C:cytosol"/>
    <property type="evidence" value="ECO:0007669"/>
    <property type="project" value="TreeGrafter"/>
</dbReference>
<keyword evidence="6" id="KW-0479">Metal-binding</keyword>
<dbReference type="Pfam" id="PF01926">
    <property type="entry name" value="MMR_HSR1"/>
    <property type="match status" value="1"/>
</dbReference>
<dbReference type="InterPro" id="IPR027368">
    <property type="entry name" value="MnmE_dom2"/>
</dbReference>
<evidence type="ECO:0000313" key="10">
    <source>
        <dbReference type="EMBL" id="RID94526.1"/>
    </source>
</evidence>
<dbReference type="EMBL" id="CP017037">
    <property type="protein sequence ID" value="AOH39578.1"/>
    <property type="molecule type" value="Genomic_DNA"/>
</dbReference>
<dbReference type="Gene3D" id="3.40.50.300">
    <property type="entry name" value="P-loop containing nucleotide triphosphate hydrolases"/>
    <property type="match status" value="1"/>
</dbReference>
<dbReference type="PANTHER" id="PTHR42714:SF2">
    <property type="entry name" value="TRNA MODIFICATION GTPASE GTPBP3, MITOCHONDRIAL"/>
    <property type="match status" value="1"/>
</dbReference>
<gene>
    <name evidence="6 10" type="primary">mnmE</name>
    <name evidence="6" type="synonym">trmE</name>
    <name evidence="9" type="ORF">BCB69_06245</name>
    <name evidence="10" type="ORF">DX915_03190</name>
</gene>
<keyword evidence="3 6" id="KW-0547">Nucleotide-binding</keyword>
<keyword evidence="6" id="KW-0460">Magnesium</keyword>
<dbReference type="Proteomes" id="UP000266262">
    <property type="component" value="Unassembled WGS sequence"/>
</dbReference>
<dbReference type="CDD" id="cd04164">
    <property type="entry name" value="trmE"/>
    <property type="match status" value="1"/>
</dbReference>
<dbReference type="CDD" id="cd14858">
    <property type="entry name" value="TrmE_N"/>
    <property type="match status" value="1"/>
</dbReference>
<feature type="binding site" evidence="6">
    <location>
        <position position="460"/>
    </location>
    <ligand>
        <name>(6S)-5-formyl-5,6,7,8-tetrahydrofolate</name>
        <dbReference type="ChEBI" id="CHEBI:57457"/>
    </ligand>
</feature>
<dbReference type="InterPro" id="IPR018948">
    <property type="entry name" value="GTP-bd_TrmE_N"/>
</dbReference>
<dbReference type="GO" id="GO:0030488">
    <property type="term" value="P:tRNA methylation"/>
    <property type="evidence" value="ECO:0007669"/>
    <property type="project" value="TreeGrafter"/>
</dbReference>
<evidence type="ECO:0000256" key="1">
    <source>
        <dbReference type="ARBA" id="ARBA00011043"/>
    </source>
</evidence>
<feature type="binding site" evidence="6">
    <location>
        <position position="125"/>
    </location>
    <ligand>
        <name>(6S)-5-formyl-5,6,7,8-tetrahydrofolate</name>
        <dbReference type="ChEBI" id="CHEBI:57457"/>
    </ligand>
</feature>
<evidence type="ECO:0000256" key="3">
    <source>
        <dbReference type="ARBA" id="ARBA00022741"/>
    </source>
</evidence>
<keyword evidence="6" id="KW-0378">Hydrolase</keyword>
<organism evidence="9 11">
    <name type="scientific">Dialister pneumosintes</name>
    <dbReference type="NCBI Taxonomy" id="39950"/>
    <lineage>
        <taxon>Bacteria</taxon>
        <taxon>Bacillati</taxon>
        <taxon>Bacillota</taxon>
        <taxon>Negativicutes</taxon>
        <taxon>Veillonellales</taxon>
        <taxon>Veillonellaceae</taxon>
        <taxon>Dialister</taxon>
    </lineage>
</organism>
<dbReference type="NCBIfam" id="NF003661">
    <property type="entry name" value="PRK05291.1-3"/>
    <property type="match status" value="1"/>
</dbReference>
<dbReference type="NCBIfam" id="TIGR00231">
    <property type="entry name" value="small_GTP"/>
    <property type="match status" value="1"/>
</dbReference>
<evidence type="ECO:0000256" key="7">
    <source>
        <dbReference type="RuleBase" id="RU003313"/>
    </source>
</evidence>
<keyword evidence="12" id="KW-1185">Reference proteome</keyword>